<organism evidence="6 7">
    <name type="scientific">Tigriopus californicus</name>
    <name type="common">Marine copepod</name>
    <dbReference type="NCBI Taxonomy" id="6832"/>
    <lineage>
        <taxon>Eukaryota</taxon>
        <taxon>Metazoa</taxon>
        <taxon>Ecdysozoa</taxon>
        <taxon>Arthropoda</taxon>
        <taxon>Crustacea</taxon>
        <taxon>Multicrustacea</taxon>
        <taxon>Hexanauplia</taxon>
        <taxon>Copepoda</taxon>
        <taxon>Harpacticoida</taxon>
        <taxon>Harpacticidae</taxon>
        <taxon>Tigriopus</taxon>
    </lineage>
</organism>
<dbReference type="STRING" id="6832.A0A553PM77"/>
<feature type="region of interest" description="Disordered" evidence="4">
    <location>
        <begin position="925"/>
        <end position="968"/>
    </location>
</feature>
<name>A0A553PM77_TIGCA</name>
<evidence type="ECO:0000256" key="2">
    <source>
        <dbReference type="ARBA" id="ARBA00022771"/>
    </source>
</evidence>
<feature type="region of interest" description="Disordered" evidence="4">
    <location>
        <begin position="1"/>
        <end position="25"/>
    </location>
</feature>
<keyword evidence="3" id="KW-0862">Zinc</keyword>
<keyword evidence="1" id="KW-0479">Metal-binding</keyword>
<dbReference type="AlphaFoldDB" id="A0A553PM77"/>
<feature type="region of interest" description="Disordered" evidence="4">
    <location>
        <begin position="340"/>
        <end position="414"/>
    </location>
</feature>
<feature type="domain" description="RanBP2-type" evidence="5">
    <location>
        <begin position="303"/>
        <end position="324"/>
    </location>
</feature>
<feature type="compositionally biased region" description="Basic and acidic residues" evidence="4">
    <location>
        <begin position="221"/>
        <end position="238"/>
    </location>
</feature>
<evidence type="ECO:0000256" key="4">
    <source>
        <dbReference type="SAM" id="MobiDB-lite"/>
    </source>
</evidence>
<dbReference type="GO" id="GO:0008270">
    <property type="term" value="F:zinc ion binding"/>
    <property type="evidence" value="ECO:0007669"/>
    <property type="project" value="UniProtKB-KW"/>
</dbReference>
<dbReference type="EMBL" id="VCGU01000003">
    <property type="protein sequence ID" value="TRY78788.1"/>
    <property type="molecule type" value="Genomic_DNA"/>
</dbReference>
<evidence type="ECO:0000313" key="6">
    <source>
        <dbReference type="EMBL" id="TRY78788.1"/>
    </source>
</evidence>
<comment type="caution">
    <text evidence="6">The sequence shown here is derived from an EMBL/GenBank/DDBJ whole genome shotgun (WGS) entry which is preliminary data.</text>
</comment>
<keyword evidence="7" id="KW-1185">Reference proteome</keyword>
<reference evidence="6 7" key="1">
    <citation type="journal article" date="2018" name="Nat. Ecol. Evol.">
        <title>Genomic signatures of mitonuclear coevolution across populations of Tigriopus californicus.</title>
        <authorList>
            <person name="Barreto F.S."/>
            <person name="Watson E.T."/>
            <person name="Lima T.G."/>
            <person name="Willett C.S."/>
            <person name="Edmands S."/>
            <person name="Li W."/>
            <person name="Burton R.S."/>
        </authorList>
    </citation>
    <scope>NUCLEOTIDE SEQUENCE [LARGE SCALE GENOMIC DNA]</scope>
    <source>
        <strain evidence="6 7">San Diego</strain>
    </source>
</reference>
<proteinExistence type="predicted"/>
<accession>A0A553PM77</accession>
<feature type="compositionally biased region" description="Basic residues" evidence="4">
    <location>
        <begin position="84"/>
        <end position="100"/>
    </location>
</feature>
<dbReference type="PROSITE" id="PS01358">
    <property type="entry name" value="ZF_RANBP2_1"/>
    <property type="match status" value="1"/>
</dbReference>
<feature type="compositionally biased region" description="Basic and acidic residues" evidence="4">
    <location>
        <begin position="41"/>
        <end position="60"/>
    </location>
</feature>
<sequence>MHGMSSTALSPGASAAATSGSTVSSAALEAKIASIRAKNAALEKRHQEVEQDRLSAEKRQSAVQPQNQPPAHYYPHHNNDHAHSNHHQPTSRHSAHHHRSSGSGASRGQPRREMAPKTAWRSIEPEEPDAPLRTPTGALSRLSQKEGGPPPDPAYRFLADRMRDGSDSDEADAESGWRNRTSGRGSTRGSGRGGRAPNRGAGRGSNGPSRGSSRGAQPHDSSVRHAERVHPDDRESWRAHPPQFGPDHQFDRGHPRNRGGGAAQARLDRARQSQQNGSGDGNDLRPMNQTRGSLGDPVASSPWRCPDPSCSHANLSGAETCAQCQLKWSIAEDHIARAARQNGQRRVKEDNRNIKVEMKFNPSPTHEERRGSNPSSQAPRGGQMRESTGREWKNKAAPSAQTPAQWHEAEPYQPKTSLVQVTSSLGAQTNSSNTWNWRDPNAQNMGDWSDSSGTTAMMPSDPPQALDWNQHPEMSAFMELSDMSADPESQFMAMPAYPGGGGLHDASGLGGNPHLMMQYHHAQAVMAGHHQANNPYIPLPQHHQLPHHQQHGALLGHTPIMATHQFGIPGNAQASIRGQYYPPTLGGFADSGNEPGHYQGRRHFTASSRFDGPRRGNNGEISYIPQRFQKQIPTEGSKQTWNIHKAIAKLPRSSLDTPPSGCNQLLMFVSKSVAECLNAEEMSRDLKVKIKMVPVEGFDDLLGKMEEFDPVQHRYILFHVLNEDARTISQCGKSDVDKGQDSDNMADNFCDLVENLVRRITYVTAIVSMLNPRCDFEELNSMSCPNSVRKVINVQLSMRLHDKKNIVSVNNDLVLEWFKDDVKKNRLVKSNGHELTAFGISVMLEQWLTVLKEFVCEVQEVKLVDPVPVVLPSELVEAPQKSCAEQPEDVTLSLREPEPLPCSSSTECVSKEMSDSNSVPIFERVDQPAAIDTSTNQATEAKSNVHQAKNTDSLAKDEEFQEMENGGV</sequence>
<evidence type="ECO:0000313" key="7">
    <source>
        <dbReference type="Proteomes" id="UP000318571"/>
    </source>
</evidence>
<keyword evidence="2" id="KW-0863">Zinc-finger</keyword>
<dbReference type="InterPro" id="IPR001876">
    <property type="entry name" value="Znf_RanBP2"/>
</dbReference>
<feature type="region of interest" description="Disordered" evidence="4">
    <location>
        <begin position="40"/>
        <end position="306"/>
    </location>
</feature>
<dbReference type="OMA" id="SSSXSER"/>
<protein>
    <recommendedName>
        <fullName evidence="5">RanBP2-type domain-containing protein</fullName>
    </recommendedName>
</protein>
<feature type="compositionally biased region" description="Low complexity" evidence="4">
    <location>
        <begin position="195"/>
        <end position="215"/>
    </location>
</feature>
<feature type="compositionally biased region" description="Basic and acidic residues" evidence="4">
    <location>
        <begin position="346"/>
        <end position="358"/>
    </location>
</feature>
<dbReference type="Proteomes" id="UP000318571">
    <property type="component" value="Chromosome 11"/>
</dbReference>
<evidence type="ECO:0000259" key="5">
    <source>
        <dbReference type="PROSITE" id="PS01358"/>
    </source>
</evidence>
<evidence type="ECO:0000256" key="1">
    <source>
        <dbReference type="ARBA" id="ARBA00022723"/>
    </source>
</evidence>
<evidence type="ECO:0000256" key="3">
    <source>
        <dbReference type="ARBA" id="ARBA00022833"/>
    </source>
</evidence>
<feature type="compositionally biased region" description="Polar residues" evidence="4">
    <location>
        <begin position="932"/>
        <end position="953"/>
    </location>
</feature>
<gene>
    <name evidence="6" type="ORF">TCAL_11801</name>
</gene>
<feature type="compositionally biased region" description="Low complexity" evidence="4">
    <location>
        <begin position="174"/>
        <end position="185"/>
    </location>
</feature>